<gene>
    <name evidence="7" type="ORF">CAEBREN_23647</name>
</gene>
<dbReference type="OrthoDB" id="196103at2759"/>
<keyword evidence="4 6" id="KW-1133">Transmembrane helix</keyword>
<keyword evidence="5 6" id="KW-0472">Membrane</keyword>
<organism evidence="8">
    <name type="scientific">Caenorhabditis brenneri</name>
    <name type="common">Nematode worm</name>
    <dbReference type="NCBI Taxonomy" id="135651"/>
    <lineage>
        <taxon>Eukaryota</taxon>
        <taxon>Metazoa</taxon>
        <taxon>Ecdysozoa</taxon>
        <taxon>Nematoda</taxon>
        <taxon>Chromadorea</taxon>
        <taxon>Rhabditida</taxon>
        <taxon>Rhabditina</taxon>
        <taxon>Rhabditomorpha</taxon>
        <taxon>Rhabditoidea</taxon>
        <taxon>Rhabditidae</taxon>
        <taxon>Peloderinae</taxon>
        <taxon>Caenorhabditis</taxon>
    </lineage>
</organism>
<reference evidence="8" key="1">
    <citation type="submission" date="2011-07" db="EMBL/GenBank/DDBJ databases">
        <authorList>
            <consortium name="Caenorhabditis brenneri Sequencing and Analysis Consortium"/>
            <person name="Wilson R.K."/>
        </authorList>
    </citation>
    <scope>NUCLEOTIDE SEQUENCE [LARGE SCALE GENOMIC DNA]</scope>
    <source>
        <strain evidence="8">PB2801</strain>
    </source>
</reference>
<feature type="transmembrane region" description="Helical" evidence="6">
    <location>
        <begin position="766"/>
        <end position="782"/>
    </location>
</feature>
<sequence length="873" mass="98521">MFGLSQPTWNICQLGTVFFFNFFSFFTLSALSQTIIESVAESEGINQHAGYYSAFLTYLVFTFGHFVATPIVEIITPKWSIVSGLVGYAMFEAAFLWMNEYFLYISAACAGFSGSLLWTGQFDYLAQNCQPHTLDRNSSNLWGISQISLIFGGSFLLILYRFQSQNDFSMPLIRLVVGSFLVCTMISIFIGFFLPKPVFKAEKYKVPYFRHLWSRKSSKNPGKIPEPIFEKKSYFSSAEIVKISFDRNLLFLMFTFLYTGMELSFFSAVYPTMVSFTKQLGNTRDLNALASIFVGIGSVSGCFALSALGPRVREFGRKKMVLLAALLHMTCFLLSFLMFPDESPLKPTTDLGYIEPRPYIVLVCGFLLGVGDTIFNQQCYTILSDIFEHEKRIEAFAVYRFYQSAASCVVMFYSAHALLKTHIVVLSVFCVMATVTFFGIRVPEKCPVSPSTEILEIKDSALSQTIIETVAKEEGINPHAGYYSASLSFLVFTFGHFVATPIVEIITPKWSIVIGLIGYAMYEVAFLWLNEPFLYFAAACEGFSGSLLWTGQFDYLAQNCQSHTLDRNSSNLWGFSQISLFFGGAFLIILYQFHPGNDYSRSLIHLIVGSSLVFTLISILIGSLLPKPVFKKEEKPKIPYFQHLSEILKISFDRNILYLLCTFVYTGMQMSFFSTVFPTMVSFTKQLGNTRDFNVIASIFVGLGDMLGCFVLSILGPRVREIGREKMILLAAILHITCFIMLFLMFPDESPLKSTHDLGYIEPRPYIVLICGFLVGVGDVFFNQQCYTILIDIFEHDKNVEAFAVYRFYQSAASCVVMFYSAHALLKTHILVLSVFCFMATATFFGIRVPEKLPMSPSSEKLEMKANEQKLMA</sequence>
<evidence type="ECO:0000256" key="6">
    <source>
        <dbReference type="SAM" id="Phobius"/>
    </source>
</evidence>
<feature type="transmembrane region" description="Helical" evidence="6">
    <location>
        <begin position="727"/>
        <end position="746"/>
    </location>
</feature>
<evidence type="ECO:0000313" key="7">
    <source>
        <dbReference type="EMBL" id="EGT36111.1"/>
    </source>
</evidence>
<feature type="transmembrane region" description="Helical" evidence="6">
    <location>
        <begin position="288"/>
        <end position="308"/>
    </location>
</feature>
<dbReference type="EMBL" id="GL381224">
    <property type="protein sequence ID" value="EGT36111.1"/>
    <property type="molecule type" value="Genomic_DNA"/>
</dbReference>
<dbReference type="SUPFAM" id="SSF103473">
    <property type="entry name" value="MFS general substrate transporter"/>
    <property type="match status" value="2"/>
</dbReference>
<dbReference type="PANTHER" id="PTHR23294">
    <property type="entry name" value="ET TRANSLATION PRODUCT-RELATED"/>
    <property type="match status" value="1"/>
</dbReference>
<feature type="transmembrane region" description="Helical" evidence="6">
    <location>
        <begin position="803"/>
        <end position="822"/>
    </location>
</feature>
<feature type="transmembrane region" description="Helical" evidence="6">
    <location>
        <begin position="572"/>
        <end position="591"/>
    </location>
</feature>
<feature type="transmembrane region" description="Helical" evidence="6">
    <location>
        <begin position="103"/>
        <end position="120"/>
    </location>
</feature>
<accession>G0PLY5</accession>
<name>G0PLY5_CAEBE</name>
<dbReference type="Pfam" id="PF05978">
    <property type="entry name" value="UNC-93"/>
    <property type="match status" value="2"/>
</dbReference>
<comment type="similarity">
    <text evidence="2">Belongs to the unc-93 family.</text>
</comment>
<feature type="transmembrane region" description="Helical" evidence="6">
    <location>
        <begin position="828"/>
        <end position="847"/>
    </location>
</feature>
<keyword evidence="3 6" id="KW-0812">Transmembrane</keyword>
<evidence type="ECO:0000256" key="1">
    <source>
        <dbReference type="ARBA" id="ARBA00004141"/>
    </source>
</evidence>
<feature type="transmembrane region" description="Helical" evidence="6">
    <location>
        <begin position="141"/>
        <end position="160"/>
    </location>
</feature>
<feature type="transmembrane region" description="Helical" evidence="6">
    <location>
        <begin position="12"/>
        <end position="31"/>
    </location>
</feature>
<dbReference type="Proteomes" id="UP000008068">
    <property type="component" value="Unassembled WGS sequence"/>
</dbReference>
<feature type="transmembrane region" description="Helical" evidence="6">
    <location>
        <begin position="480"/>
        <end position="498"/>
    </location>
</feature>
<protein>
    <submittedName>
        <fullName evidence="7">Uncharacterized protein</fullName>
    </submittedName>
</protein>
<dbReference type="eggNOG" id="KOG3098">
    <property type="taxonomic scope" value="Eukaryota"/>
</dbReference>
<evidence type="ECO:0000313" key="8">
    <source>
        <dbReference type="Proteomes" id="UP000008068"/>
    </source>
</evidence>
<dbReference type="Gene3D" id="1.20.1250.20">
    <property type="entry name" value="MFS general substrate transporter like domains"/>
    <property type="match status" value="4"/>
</dbReference>
<keyword evidence="8" id="KW-1185">Reference proteome</keyword>
<dbReference type="InterPro" id="IPR036259">
    <property type="entry name" value="MFS_trans_sf"/>
</dbReference>
<evidence type="ECO:0000256" key="3">
    <source>
        <dbReference type="ARBA" id="ARBA00022692"/>
    </source>
</evidence>
<dbReference type="InterPro" id="IPR051617">
    <property type="entry name" value="UNC-93-like_regulator"/>
</dbReference>
<feature type="transmembrane region" description="Helical" evidence="6">
    <location>
        <begin position="320"/>
        <end position="339"/>
    </location>
</feature>
<dbReference type="FunCoup" id="G0PLY5">
    <property type="interactions" value="1785"/>
</dbReference>
<dbReference type="InterPro" id="IPR010291">
    <property type="entry name" value="Ion_channel_UNC-93"/>
</dbReference>
<evidence type="ECO:0000256" key="4">
    <source>
        <dbReference type="ARBA" id="ARBA00022989"/>
    </source>
</evidence>
<dbReference type="GO" id="GO:0016020">
    <property type="term" value="C:membrane"/>
    <property type="evidence" value="ECO:0007669"/>
    <property type="project" value="UniProtKB-SubCell"/>
</dbReference>
<feature type="transmembrane region" description="Helical" evidence="6">
    <location>
        <begin position="693"/>
        <end position="715"/>
    </location>
</feature>
<feature type="transmembrane region" description="Helical" evidence="6">
    <location>
        <begin position="79"/>
        <end position="97"/>
    </location>
</feature>
<dbReference type="HOGENOM" id="CLU_329067_0_0_1"/>
<evidence type="ECO:0000256" key="5">
    <source>
        <dbReference type="ARBA" id="ARBA00023136"/>
    </source>
</evidence>
<feature type="transmembrane region" description="Helical" evidence="6">
    <location>
        <begin position="359"/>
        <end position="375"/>
    </location>
</feature>
<dbReference type="PANTHER" id="PTHR23294:SF3">
    <property type="entry name" value="UNC93-LIKE PROTEIN MFSD11"/>
    <property type="match status" value="1"/>
</dbReference>
<feature type="transmembrane region" description="Helical" evidence="6">
    <location>
        <begin position="510"/>
        <end position="529"/>
    </location>
</feature>
<comment type="subcellular location">
    <subcellularLocation>
        <location evidence="1">Membrane</location>
        <topology evidence="1">Multi-pass membrane protein</topology>
    </subcellularLocation>
</comment>
<feature type="transmembrane region" description="Helical" evidence="6">
    <location>
        <begin position="249"/>
        <end position="268"/>
    </location>
</feature>
<feature type="transmembrane region" description="Helical" evidence="6">
    <location>
        <begin position="51"/>
        <end position="72"/>
    </location>
</feature>
<feature type="transmembrane region" description="Helical" evidence="6">
    <location>
        <begin position="603"/>
        <end position="625"/>
    </location>
</feature>
<dbReference type="AlphaFoldDB" id="G0PLY5"/>
<dbReference type="InParanoid" id="G0PLY5"/>
<feature type="transmembrane region" description="Helical" evidence="6">
    <location>
        <begin position="656"/>
        <end position="681"/>
    </location>
</feature>
<feature type="transmembrane region" description="Helical" evidence="6">
    <location>
        <begin position="172"/>
        <end position="194"/>
    </location>
</feature>
<evidence type="ECO:0000256" key="2">
    <source>
        <dbReference type="ARBA" id="ARBA00009172"/>
    </source>
</evidence>
<proteinExistence type="inferred from homology"/>
<feature type="transmembrane region" description="Helical" evidence="6">
    <location>
        <begin position="421"/>
        <end position="440"/>
    </location>
</feature>